<dbReference type="Proteomes" id="UP000003688">
    <property type="component" value="Unassembled WGS sequence"/>
</dbReference>
<dbReference type="Pfam" id="PF02922">
    <property type="entry name" value="CBM_48"/>
    <property type="match status" value="1"/>
</dbReference>
<dbReference type="AlphaFoldDB" id="B9XPM1"/>
<reference evidence="2 3" key="1">
    <citation type="journal article" date="2011" name="J. Bacteriol.">
        <title>Genome sequence of 'Pedosphaera parvula' Ellin514, an aerobic Verrucomicrobial isolate from pasture soil.</title>
        <authorList>
            <person name="Kant R."/>
            <person name="van Passel M.W."/>
            <person name="Sangwan P."/>
            <person name="Palva A."/>
            <person name="Lucas S."/>
            <person name="Copeland A."/>
            <person name="Lapidus A."/>
            <person name="Glavina Del Rio T."/>
            <person name="Dalin E."/>
            <person name="Tice H."/>
            <person name="Bruce D."/>
            <person name="Goodwin L."/>
            <person name="Pitluck S."/>
            <person name="Chertkov O."/>
            <person name="Larimer F.W."/>
            <person name="Land M.L."/>
            <person name="Hauser L."/>
            <person name="Brettin T.S."/>
            <person name="Detter J.C."/>
            <person name="Han S."/>
            <person name="de Vos W.M."/>
            <person name="Janssen P.H."/>
            <person name="Smidt H."/>
        </authorList>
    </citation>
    <scope>NUCLEOTIDE SEQUENCE [LARGE SCALE GENOMIC DNA]</scope>
    <source>
        <strain evidence="2 3">Ellin514</strain>
    </source>
</reference>
<dbReference type="GO" id="GO:0004553">
    <property type="term" value="F:hydrolase activity, hydrolyzing O-glycosyl compounds"/>
    <property type="evidence" value="ECO:0007669"/>
    <property type="project" value="InterPro"/>
</dbReference>
<keyword evidence="3" id="KW-1185">Reference proteome</keyword>
<dbReference type="CDD" id="cd07184">
    <property type="entry name" value="E_set_Isoamylase_like_N"/>
    <property type="match status" value="1"/>
</dbReference>
<proteinExistence type="predicted"/>
<dbReference type="EMBL" id="ABOX02000047">
    <property type="protein sequence ID" value="EEF58249.1"/>
    <property type="molecule type" value="Genomic_DNA"/>
</dbReference>
<dbReference type="STRING" id="320771.Cflav_PD1449"/>
<dbReference type="OrthoDB" id="9800174at2"/>
<sequence length="104" mass="11710">MNSNTSAPGFQDRYSSKKMAKPVNFIYFAPQAQSVFLIGDFNDWDPNAFPMKKQPDGAWLIQIPLPHGHHHYQYLVDGKPVLDPKAQGIARNEKNEKVSLLAVS</sequence>
<feature type="domain" description="Glycoside hydrolase family 13 N-terminal" evidence="1">
    <location>
        <begin position="21"/>
        <end position="79"/>
    </location>
</feature>
<evidence type="ECO:0000313" key="3">
    <source>
        <dbReference type="Proteomes" id="UP000003688"/>
    </source>
</evidence>
<evidence type="ECO:0000259" key="1">
    <source>
        <dbReference type="Pfam" id="PF02922"/>
    </source>
</evidence>
<dbReference type="SUPFAM" id="SSF81296">
    <property type="entry name" value="E set domains"/>
    <property type="match status" value="1"/>
</dbReference>
<dbReference type="GO" id="GO:0005975">
    <property type="term" value="P:carbohydrate metabolic process"/>
    <property type="evidence" value="ECO:0007669"/>
    <property type="project" value="InterPro"/>
</dbReference>
<dbReference type="InterPro" id="IPR004193">
    <property type="entry name" value="Glyco_hydro_13_N"/>
</dbReference>
<organism evidence="2 3">
    <name type="scientific">Pedosphaera parvula (strain Ellin514)</name>
    <dbReference type="NCBI Taxonomy" id="320771"/>
    <lineage>
        <taxon>Bacteria</taxon>
        <taxon>Pseudomonadati</taxon>
        <taxon>Verrucomicrobiota</taxon>
        <taxon>Pedosphaerae</taxon>
        <taxon>Pedosphaerales</taxon>
        <taxon>Pedosphaeraceae</taxon>
        <taxon>Pedosphaera</taxon>
    </lineage>
</organism>
<dbReference type="Gene3D" id="2.60.40.10">
    <property type="entry name" value="Immunoglobulins"/>
    <property type="match status" value="1"/>
</dbReference>
<accession>B9XPM1</accession>
<dbReference type="InterPro" id="IPR014756">
    <property type="entry name" value="Ig_E-set"/>
</dbReference>
<keyword evidence="2" id="KW-0378">Hydrolase</keyword>
<protein>
    <submittedName>
        <fullName evidence="2">Glycoside hydrolase family 13 domain protein</fullName>
    </submittedName>
</protein>
<gene>
    <name evidence="2" type="ORF">Cflav_PD1449</name>
</gene>
<comment type="caution">
    <text evidence="2">The sequence shown here is derived from an EMBL/GenBank/DDBJ whole genome shotgun (WGS) entry which is preliminary data.</text>
</comment>
<dbReference type="RefSeq" id="WP_007417757.1">
    <property type="nucleotide sequence ID" value="NZ_ABOX02000047.1"/>
</dbReference>
<name>B9XPM1_PEDPL</name>
<dbReference type="InterPro" id="IPR013783">
    <property type="entry name" value="Ig-like_fold"/>
</dbReference>
<evidence type="ECO:0000313" key="2">
    <source>
        <dbReference type="EMBL" id="EEF58249.1"/>
    </source>
</evidence>